<name>A0A0W0RTV1_LEGBO</name>
<organism evidence="2 3">
    <name type="scientific">Legionella bozemanae</name>
    <name type="common">Fluoribacter bozemanae</name>
    <dbReference type="NCBI Taxonomy" id="447"/>
    <lineage>
        <taxon>Bacteria</taxon>
        <taxon>Pseudomonadati</taxon>
        <taxon>Pseudomonadota</taxon>
        <taxon>Gammaproteobacteria</taxon>
        <taxon>Legionellales</taxon>
        <taxon>Legionellaceae</taxon>
        <taxon>Legionella</taxon>
    </lineage>
</organism>
<feature type="region of interest" description="Disordered" evidence="1">
    <location>
        <begin position="208"/>
        <end position="233"/>
    </location>
</feature>
<evidence type="ECO:0000313" key="2">
    <source>
        <dbReference type="EMBL" id="KTC74469.1"/>
    </source>
</evidence>
<keyword evidence="3" id="KW-1185">Reference proteome</keyword>
<dbReference type="PATRIC" id="fig|447.4.peg.1476"/>
<dbReference type="OrthoDB" id="5648239at2"/>
<reference evidence="2 3" key="1">
    <citation type="submission" date="2015-11" db="EMBL/GenBank/DDBJ databases">
        <title>Genomic analysis of 38 Legionella species identifies large and diverse effector repertoires.</title>
        <authorList>
            <person name="Burstein D."/>
            <person name="Amaro F."/>
            <person name="Zusman T."/>
            <person name="Lifshitz Z."/>
            <person name="Cohen O."/>
            <person name="Gilbert J.A."/>
            <person name="Pupko T."/>
            <person name="Shuman H.A."/>
            <person name="Segal G."/>
        </authorList>
    </citation>
    <scope>NUCLEOTIDE SEQUENCE [LARGE SCALE GENOMIC DNA]</scope>
    <source>
        <strain evidence="2 3">WIGA</strain>
    </source>
</reference>
<protein>
    <submittedName>
        <fullName evidence="2">Uncharacterized protein</fullName>
    </submittedName>
</protein>
<feature type="compositionally biased region" description="Acidic residues" evidence="1">
    <location>
        <begin position="219"/>
        <end position="229"/>
    </location>
</feature>
<sequence length="239" mass="27937">MPYFYEKNSQIYSTGSIDELIYHSFPSDVQSPDKIAHYKAVAPIIFSPQYKISRSATIEDINLGQDFIDFLAHHKLTSANKYNGVDLLYLLSLSHDTALRAGVWKLGSQSHLKATDIISSLSKLDAIDRVPLMKESITAWKEFFLKALFELQIQETEACPDSTRNMLGQMSLYSSAKNDKKNYHEHSQNDQTRLEIEQEQFRLLERAYHKKEQDRENEMESYNYEDEEYYAPQPQYYYN</sequence>
<comment type="caution">
    <text evidence="2">The sequence shown here is derived from an EMBL/GenBank/DDBJ whole genome shotgun (WGS) entry which is preliminary data.</text>
</comment>
<dbReference type="RefSeq" id="WP_058459045.1">
    <property type="nucleotide sequence ID" value="NZ_CAAAIY010000046.1"/>
</dbReference>
<dbReference type="Proteomes" id="UP000054695">
    <property type="component" value="Unassembled WGS sequence"/>
</dbReference>
<gene>
    <name evidence="2" type="ORF">Lboz_1382</name>
</gene>
<dbReference type="AlphaFoldDB" id="A0A0W0RTV1"/>
<feature type="compositionally biased region" description="Basic and acidic residues" evidence="1">
    <location>
        <begin position="208"/>
        <end position="218"/>
    </location>
</feature>
<evidence type="ECO:0000313" key="3">
    <source>
        <dbReference type="Proteomes" id="UP000054695"/>
    </source>
</evidence>
<dbReference type="EMBL" id="LNXU01000015">
    <property type="protein sequence ID" value="KTC74469.1"/>
    <property type="molecule type" value="Genomic_DNA"/>
</dbReference>
<accession>A0A0W0RTV1</accession>
<evidence type="ECO:0000256" key="1">
    <source>
        <dbReference type="SAM" id="MobiDB-lite"/>
    </source>
</evidence>
<proteinExistence type="predicted"/>